<keyword evidence="5" id="KW-0598">Phosphotransferase system</keyword>
<organism evidence="7">
    <name type="scientific">Acididesulfobacillus acetoxydans</name>
    <dbReference type="NCBI Taxonomy" id="1561005"/>
    <lineage>
        <taxon>Bacteria</taxon>
        <taxon>Bacillati</taxon>
        <taxon>Bacillota</taxon>
        <taxon>Clostridia</taxon>
        <taxon>Eubacteriales</taxon>
        <taxon>Peptococcaceae</taxon>
        <taxon>Acididesulfobacillus</taxon>
    </lineage>
</organism>
<protein>
    <recommendedName>
        <fullName evidence="3">Phosphocarrier protein HPr</fullName>
    </recommendedName>
</protein>
<feature type="domain" description="HPr" evidence="6">
    <location>
        <begin position="1"/>
        <end position="87"/>
    </location>
</feature>
<dbReference type="PROSITE" id="PS00369">
    <property type="entry name" value="PTS_HPR_HIS"/>
    <property type="match status" value="1"/>
</dbReference>
<dbReference type="InterPro" id="IPR035895">
    <property type="entry name" value="HPr-like_sf"/>
</dbReference>
<evidence type="ECO:0000256" key="5">
    <source>
        <dbReference type="ARBA" id="ARBA00022683"/>
    </source>
</evidence>
<dbReference type="EMBL" id="LR746496">
    <property type="protein sequence ID" value="CAA7602237.1"/>
    <property type="molecule type" value="Genomic_DNA"/>
</dbReference>
<dbReference type="InterPro" id="IPR000032">
    <property type="entry name" value="HPr-like"/>
</dbReference>
<dbReference type="InterPro" id="IPR050399">
    <property type="entry name" value="HPr"/>
</dbReference>
<dbReference type="GO" id="GO:0009401">
    <property type="term" value="P:phosphoenolpyruvate-dependent sugar phosphotransferase system"/>
    <property type="evidence" value="ECO:0007669"/>
    <property type="project" value="UniProtKB-KW"/>
</dbReference>
<name>A0A8S0XYL3_9FIRM</name>
<dbReference type="Pfam" id="PF00381">
    <property type="entry name" value="PTS-HPr"/>
    <property type="match status" value="1"/>
</dbReference>
<dbReference type="KEGG" id="aacx:DEACI_2910"/>
<dbReference type="Gene3D" id="3.30.1340.10">
    <property type="entry name" value="HPr-like"/>
    <property type="match status" value="1"/>
</dbReference>
<evidence type="ECO:0000256" key="2">
    <source>
        <dbReference type="ARBA" id="ARBA00004496"/>
    </source>
</evidence>
<dbReference type="Proteomes" id="UP001071230">
    <property type="component" value="Unassembled WGS sequence"/>
</dbReference>
<accession>A0A8S0XYL3</accession>
<gene>
    <name evidence="8" type="ORF">DEACI_2011</name>
    <name evidence="7" type="ORF">DEACI_2910</name>
</gene>
<evidence type="ECO:0000256" key="1">
    <source>
        <dbReference type="ARBA" id="ARBA00003681"/>
    </source>
</evidence>
<comment type="function">
    <text evidence="1">General (non sugar-specific) component of the phosphoenolpyruvate-dependent sugar phosphotransferase system (sugar PTS). This major carbohydrate active-transport system catalyzes the phosphorylation of incoming sugar substrates concomitantly with their translocation across the cell membrane. The phosphoryl group from phosphoenolpyruvate (PEP) is transferred to the phosphoryl carrier protein HPr by enzyme I. Phospho-HPr then transfers it to the PTS EIIA domain.</text>
</comment>
<keyword evidence="4" id="KW-0963">Cytoplasm</keyword>
<comment type="subcellular location">
    <subcellularLocation>
        <location evidence="2">Cytoplasm</location>
    </subcellularLocation>
</comment>
<proteinExistence type="predicted"/>
<reference evidence="7" key="2">
    <citation type="submission" date="2020-01" db="EMBL/GenBank/DDBJ databases">
        <authorList>
            <person name="Hornung B."/>
        </authorList>
    </citation>
    <scope>NUCLEOTIDE SEQUENCE</scope>
    <source>
        <strain evidence="7">PacBioINE</strain>
    </source>
</reference>
<dbReference type="Proteomes" id="UP000836597">
    <property type="component" value="Chromosome"/>
</dbReference>
<evidence type="ECO:0000313" key="8">
    <source>
        <dbReference type="EMBL" id="CEJ07545.1"/>
    </source>
</evidence>
<dbReference type="SUPFAM" id="SSF55594">
    <property type="entry name" value="HPr-like"/>
    <property type="match status" value="1"/>
</dbReference>
<sequence>MEREIIIKNRSGLHARPAAKLVAFAKDFAEKITLSKGERSAPATSLLAILGLGISQGDRVQVTVEGDKAEQVLDRFAQFAEQLAQEEAN</sequence>
<evidence type="ECO:0000313" key="9">
    <source>
        <dbReference type="Proteomes" id="UP001071230"/>
    </source>
</evidence>
<dbReference type="AlphaFoldDB" id="A0A8S0XYL3"/>
<dbReference type="EMBL" id="CDGJ01000058">
    <property type="protein sequence ID" value="CEJ07545.1"/>
    <property type="molecule type" value="Genomic_DNA"/>
</dbReference>
<keyword evidence="9" id="KW-1185">Reference proteome</keyword>
<evidence type="ECO:0000313" key="7">
    <source>
        <dbReference type="EMBL" id="CAA7602237.1"/>
    </source>
</evidence>
<dbReference type="GO" id="GO:0005737">
    <property type="term" value="C:cytoplasm"/>
    <property type="evidence" value="ECO:0007669"/>
    <property type="project" value="UniProtKB-SubCell"/>
</dbReference>
<dbReference type="InterPro" id="IPR001020">
    <property type="entry name" value="PTS_HPr_His_P_site"/>
</dbReference>
<dbReference type="PANTHER" id="PTHR33705">
    <property type="entry name" value="PHOSPHOCARRIER PROTEIN HPR"/>
    <property type="match status" value="1"/>
</dbReference>
<dbReference type="PANTHER" id="PTHR33705:SF2">
    <property type="entry name" value="PHOSPHOCARRIER PROTEIN NPR"/>
    <property type="match status" value="1"/>
</dbReference>
<evidence type="ECO:0000259" key="6">
    <source>
        <dbReference type="PROSITE" id="PS51350"/>
    </source>
</evidence>
<evidence type="ECO:0000256" key="4">
    <source>
        <dbReference type="ARBA" id="ARBA00022490"/>
    </source>
</evidence>
<dbReference type="CDD" id="cd00367">
    <property type="entry name" value="PTS-HPr_like"/>
    <property type="match status" value="1"/>
</dbReference>
<dbReference type="PROSITE" id="PS51350">
    <property type="entry name" value="PTS_HPR_DOM"/>
    <property type="match status" value="1"/>
</dbReference>
<reference evidence="8" key="1">
    <citation type="submission" date="2014-11" db="EMBL/GenBank/DDBJ databases">
        <authorList>
            <person name="Hornung B.V."/>
        </authorList>
    </citation>
    <scope>NUCLEOTIDE SEQUENCE</scope>
    <source>
        <strain evidence="8">INE</strain>
    </source>
</reference>
<dbReference type="RefSeq" id="WP_240985640.1">
    <property type="nucleotide sequence ID" value="NZ_CDGJ01000058.1"/>
</dbReference>
<dbReference type="PRINTS" id="PR00107">
    <property type="entry name" value="PHOSPHOCPHPR"/>
</dbReference>
<evidence type="ECO:0000256" key="3">
    <source>
        <dbReference type="ARBA" id="ARBA00020422"/>
    </source>
</evidence>
<dbReference type="NCBIfam" id="TIGR01003">
    <property type="entry name" value="PTS_HPr_family"/>
    <property type="match status" value="1"/>
</dbReference>